<dbReference type="NCBIfam" id="TIGR02284">
    <property type="entry name" value="PA2169 family four-helix-bundle protein"/>
    <property type="match status" value="1"/>
</dbReference>
<dbReference type="PIRSF" id="PIRSF029477">
    <property type="entry name" value="UCP029477"/>
    <property type="match status" value="1"/>
</dbReference>
<dbReference type="InterPro" id="IPR012347">
    <property type="entry name" value="Ferritin-like"/>
</dbReference>
<dbReference type="Pfam" id="PF09537">
    <property type="entry name" value="DUF2383"/>
    <property type="match status" value="1"/>
</dbReference>
<name>A0A3E0E3G9_9FLAO</name>
<sequence>METNKTIDVLNNLIEINNDRIEGYATASMETEDTSLKALFNKFKQTSEVCKSELIAEVKRLDGEIIEGTRITGKFFRAWMDFKAALTGNNKTLILESCEYGEDAIKHTYENTLEKYIGDLTLEQVALIKGQYNLLKAEHDEVKNLRDHTVTR</sequence>
<dbReference type="InterPro" id="IPR016920">
    <property type="entry name" value="UCP029477"/>
</dbReference>
<dbReference type="AlphaFoldDB" id="A0A3E0E3G9"/>
<dbReference type="Gene3D" id="1.20.1260.10">
    <property type="match status" value="1"/>
</dbReference>
<proteinExistence type="predicted"/>
<gene>
    <name evidence="2" type="ORF">C8P67_11542</name>
</gene>
<evidence type="ECO:0000313" key="3">
    <source>
        <dbReference type="Proteomes" id="UP000257136"/>
    </source>
</evidence>
<organism evidence="2 3">
    <name type="scientific">Flavobacterium aquicola</name>
    <dbReference type="NCBI Taxonomy" id="1682742"/>
    <lineage>
        <taxon>Bacteria</taxon>
        <taxon>Pseudomonadati</taxon>
        <taxon>Bacteroidota</taxon>
        <taxon>Flavobacteriia</taxon>
        <taxon>Flavobacteriales</taxon>
        <taxon>Flavobacteriaceae</taxon>
        <taxon>Flavobacterium</taxon>
    </lineage>
</organism>
<comment type="caution">
    <text evidence="2">The sequence shown here is derived from an EMBL/GenBank/DDBJ whole genome shotgun (WGS) entry which is preliminary data.</text>
</comment>
<dbReference type="RefSeq" id="WP_115814818.1">
    <property type="nucleotide sequence ID" value="NZ_QUNI01000015.1"/>
</dbReference>
<reference evidence="2 3" key="1">
    <citation type="submission" date="2018-08" db="EMBL/GenBank/DDBJ databases">
        <title>Genomic Encyclopedia of Archaeal and Bacterial Type Strains, Phase II (KMG-II): from individual species to whole genera.</title>
        <authorList>
            <person name="Goeker M."/>
        </authorList>
    </citation>
    <scope>NUCLEOTIDE SEQUENCE [LARGE SCALE GENOMIC DNA]</scope>
    <source>
        <strain evidence="2 3">DSM 100880</strain>
    </source>
</reference>
<feature type="domain" description="DUF2383" evidence="1">
    <location>
        <begin position="6"/>
        <end position="115"/>
    </location>
</feature>
<dbReference type="InterPro" id="IPR019052">
    <property type="entry name" value="DUF2383"/>
</dbReference>
<dbReference type="EMBL" id="QUNI01000015">
    <property type="protein sequence ID" value="REG92200.1"/>
    <property type="molecule type" value="Genomic_DNA"/>
</dbReference>
<dbReference type="InterPro" id="IPR011971">
    <property type="entry name" value="CHP02284"/>
</dbReference>
<dbReference type="Proteomes" id="UP000257136">
    <property type="component" value="Unassembled WGS sequence"/>
</dbReference>
<dbReference type="OrthoDB" id="282393at2"/>
<accession>A0A3E0E3G9</accession>
<evidence type="ECO:0000259" key="1">
    <source>
        <dbReference type="Pfam" id="PF09537"/>
    </source>
</evidence>
<evidence type="ECO:0000313" key="2">
    <source>
        <dbReference type="EMBL" id="REG92200.1"/>
    </source>
</evidence>
<keyword evidence="3" id="KW-1185">Reference proteome</keyword>
<protein>
    <submittedName>
        <fullName evidence="2">Uncharacterized protein (TIGR02284 family)</fullName>
    </submittedName>
</protein>